<dbReference type="RefSeq" id="WP_378046567.1">
    <property type="nucleotide sequence ID" value="NZ_JBHMDN010000011.1"/>
</dbReference>
<protein>
    <submittedName>
        <fullName evidence="2">AAA family ATPase</fullName>
    </submittedName>
</protein>
<dbReference type="SUPFAM" id="SSF52540">
    <property type="entry name" value="P-loop containing nucleoside triphosphate hydrolases"/>
    <property type="match status" value="1"/>
</dbReference>
<dbReference type="Proteomes" id="UP001596378">
    <property type="component" value="Unassembled WGS sequence"/>
</dbReference>
<keyword evidence="3" id="KW-1185">Reference proteome</keyword>
<dbReference type="EMBL" id="JBHTAI010000019">
    <property type="protein sequence ID" value="MFC7151924.1"/>
    <property type="molecule type" value="Genomic_DNA"/>
</dbReference>
<sequence length="469" mass="53700">MQPIIRMNRVEIINIKNVKYGEFTGNQIYDHVANHLPKRESDKDAGSAAFKDKFDSQFNQYVNDESQNADILGFYGQNGSGKTAVFESFRILGGLLGKEPLPSRSENLIFDGQDSCTLIFEFAAVADYKPFLIKYEVKLMYGDESMKVVQENLFYKENILKVRYKNIFSYREKELYRNTKAIFNSKNQNGLISKGIAIHSQRSVLFHKEIQNQYEKILNTEEQMILHLLTETLAENLIVIPNIQHGEFSSKYFMPSSKRIAEYNFNVLRPFVIPLDILDELKKAVSLKNEVFSCLIPGAEVVVKELHSETLDDGKFGKRIELLIKKEGRLLPLRAESAGTLKIFAITSALIAFNINRSTCVVIDELDSGVFEFLLGEILNIFSETGKGQLIFTSHNLRALEVLPVQNIWFTTTNPVKRYIQMKYTSTTNNIRRKYYEAIQLGGMAESVYTETNKTTIKKAFRKAGRLFE</sequence>
<dbReference type="InterPro" id="IPR027417">
    <property type="entry name" value="P-loop_NTPase"/>
</dbReference>
<comment type="caution">
    <text evidence="2">The sequence shown here is derived from an EMBL/GenBank/DDBJ whole genome shotgun (WGS) entry which is preliminary data.</text>
</comment>
<gene>
    <name evidence="2" type="ORF">ACFQMJ_25585</name>
</gene>
<reference evidence="3" key="1">
    <citation type="journal article" date="2019" name="Int. J. Syst. Evol. Microbiol.">
        <title>The Global Catalogue of Microorganisms (GCM) 10K type strain sequencing project: providing services to taxonomists for standard genome sequencing and annotation.</title>
        <authorList>
            <consortium name="The Broad Institute Genomics Platform"/>
            <consortium name="The Broad Institute Genome Sequencing Center for Infectious Disease"/>
            <person name="Wu L."/>
            <person name="Ma J."/>
        </authorList>
    </citation>
    <scope>NUCLEOTIDE SEQUENCE [LARGE SCALE GENOMIC DNA]</scope>
    <source>
        <strain evidence="3">KCTC 12907</strain>
    </source>
</reference>
<dbReference type="InterPro" id="IPR003959">
    <property type="entry name" value="ATPase_AAA_core"/>
</dbReference>
<evidence type="ECO:0000313" key="2">
    <source>
        <dbReference type="EMBL" id="MFC7151924.1"/>
    </source>
</evidence>
<dbReference type="PANTHER" id="PTHR40396">
    <property type="entry name" value="ATPASE-LIKE PROTEIN"/>
    <property type="match status" value="1"/>
</dbReference>
<evidence type="ECO:0000313" key="3">
    <source>
        <dbReference type="Proteomes" id="UP001596378"/>
    </source>
</evidence>
<dbReference type="Pfam" id="PF13304">
    <property type="entry name" value="AAA_21"/>
    <property type="match status" value="1"/>
</dbReference>
<organism evidence="2 3">
    <name type="scientific">Cohnella cellulosilytica</name>
    <dbReference type="NCBI Taxonomy" id="986710"/>
    <lineage>
        <taxon>Bacteria</taxon>
        <taxon>Bacillati</taxon>
        <taxon>Bacillota</taxon>
        <taxon>Bacilli</taxon>
        <taxon>Bacillales</taxon>
        <taxon>Paenibacillaceae</taxon>
        <taxon>Cohnella</taxon>
    </lineage>
</organism>
<accession>A0ABW2FJ22</accession>
<dbReference type="Gene3D" id="3.40.50.300">
    <property type="entry name" value="P-loop containing nucleotide triphosphate hydrolases"/>
    <property type="match status" value="1"/>
</dbReference>
<feature type="domain" description="ATPase AAA-type core" evidence="1">
    <location>
        <begin position="292"/>
        <end position="398"/>
    </location>
</feature>
<evidence type="ECO:0000259" key="1">
    <source>
        <dbReference type="Pfam" id="PF13304"/>
    </source>
</evidence>
<proteinExistence type="predicted"/>
<dbReference type="PANTHER" id="PTHR40396:SF1">
    <property type="entry name" value="ATPASE AAA-TYPE CORE DOMAIN-CONTAINING PROTEIN"/>
    <property type="match status" value="1"/>
</dbReference>
<name>A0ABW2FJ22_9BACL</name>